<evidence type="ECO:0000313" key="1">
    <source>
        <dbReference type="EnsemblMetazoa" id="GPAI040893-PA"/>
    </source>
</evidence>
<dbReference type="VEuPathDB" id="VectorBase:GPAI040893"/>
<dbReference type="EnsemblMetazoa" id="GPAI040893-RA">
    <property type="protein sequence ID" value="GPAI040893-PA"/>
    <property type="gene ID" value="GPAI040893"/>
</dbReference>
<reference evidence="1" key="2">
    <citation type="submission" date="2020-05" db="UniProtKB">
        <authorList>
            <consortium name="EnsemblMetazoa"/>
        </authorList>
    </citation>
    <scope>IDENTIFICATION</scope>
    <source>
        <strain evidence="1">IAEA</strain>
    </source>
</reference>
<reference evidence="2" key="1">
    <citation type="submission" date="2014-03" db="EMBL/GenBank/DDBJ databases">
        <authorList>
            <person name="Aksoy S."/>
            <person name="Warren W."/>
            <person name="Wilson R.K."/>
        </authorList>
    </citation>
    <scope>NUCLEOTIDE SEQUENCE [LARGE SCALE GENOMIC DNA]</scope>
    <source>
        <strain evidence="2">IAEA</strain>
    </source>
</reference>
<protein>
    <submittedName>
        <fullName evidence="1">Uncharacterized protein</fullName>
    </submittedName>
</protein>
<dbReference type="Proteomes" id="UP000092445">
    <property type="component" value="Unassembled WGS sequence"/>
</dbReference>
<sequence>MLCYVVNIQPQQNEQMTQILVYHRNTSGISAHSSVAGNVSECRLNSRKGGARDDVQTNERKEKRMAQLVQILGFARIHIFCLELVMLLIEITSETCSSQVYGSVKADEGFNLSYCTNNTNGKNVTKNLKQKGWHQTTLNTSLTFTSYA</sequence>
<accession>A0A1B0AC82</accession>
<name>A0A1B0AC82_GLOPL</name>
<dbReference type="AlphaFoldDB" id="A0A1B0AC82"/>
<proteinExistence type="predicted"/>
<evidence type="ECO:0000313" key="2">
    <source>
        <dbReference type="Proteomes" id="UP000092445"/>
    </source>
</evidence>
<organism evidence="1 2">
    <name type="scientific">Glossina pallidipes</name>
    <name type="common">Tsetse fly</name>
    <dbReference type="NCBI Taxonomy" id="7398"/>
    <lineage>
        <taxon>Eukaryota</taxon>
        <taxon>Metazoa</taxon>
        <taxon>Ecdysozoa</taxon>
        <taxon>Arthropoda</taxon>
        <taxon>Hexapoda</taxon>
        <taxon>Insecta</taxon>
        <taxon>Pterygota</taxon>
        <taxon>Neoptera</taxon>
        <taxon>Endopterygota</taxon>
        <taxon>Diptera</taxon>
        <taxon>Brachycera</taxon>
        <taxon>Muscomorpha</taxon>
        <taxon>Hippoboscoidea</taxon>
        <taxon>Glossinidae</taxon>
        <taxon>Glossina</taxon>
    </lineage>
</organism>
<keyword evidence="2" id="KW-1185">Reference proteome</keyword>